<keyword evidence="2" id="KW-0732">Signal</keyword>
<protein>
    <submittedName>
        <fullName evidence="5">Secreted protein</fullName>
    </submittedName>
</protein>
<evidence type="ECO:0000313" key="5">
    <source>
        <dbReference type="WBParaSite" id="HPLM_0001734401-mRNA-1"/>
    </source>
</evidence>
<feature type="signal peptide" evidence="2">
    <location>
        <begin position="1"/>
        <end position="17"/>
    </location>
</feature>
<feature type="region of interest" description="Disordered" evidence="1">
    <location>
        <begin position="50"/>
        <end position="69"/>
    </location>
</feature>
<keyword evidence="4" id="KW-1185">Reference proteome</keyword>
<evidence type="ECO:0000256" key="1">
    <source>
        <dbReference type="SAM" id="MobiDB-lite"/>
    </source>
</evidence>
<dbReference type="Proteomes" id="UP000268014">
    <property type="component" value="Unassembled WGS sequence"/>
</dbReference>
<reference evidence="3 4" key="2">
    <citation type="submission" date="2018-11" db="EMBL/GenBank/DDBJ databases">
        <authorList>
            <consortium name="Pathogen Informatics"/>
        </authorList>
    </citation>
    <scope>NUCLEOTIDE SEQUENCE [LARGE SCALE GENOMIC DNA]</scope>
    <source>
        <strain evidence="3 4">MHpl1</strain>
    </source>
</reference>
<gene>
    <name evidence="3" type="ORF">HPLM_LOCUS17336</name>
</gene>
<dbReference type="EMBL" id="UZAF01019908">
    <property type="protein sequence ID" value="VDO64637.1"/>
    <property type="molecule type" value="Genomic_DNA"/>
</dbReference>
<evidence type="ECO:0000313" key="4">
    <source>
        <dbReference type="Proteomes" id="UP000268014"/>
    </source>
</evidence>
<name>A0A0N4WZH4_HAEPC</name>
<evidence type="ECO:0000313" key="3">
    <source>
        <dbReference type="EMBL" id="VDO64637.1"/>
    </source>
</evidence>
<accession>A0A0N4WZH4</accession>
<reference evidence="5" key="1">
    <citation type="submission" date="2017-02" db="UniProtKB">
        <authorList>
            <consortium name="WormBaseParasite"/>
        </authorList>
    </citation>
    <scope>IDENTIFICATION</scope>
</reference>
<dbReference type="AlphaFoldDB" id="A0A0N4WZH4"/>
<feature type="chain" id="PRO_5043124177" evidence="2">
    <location>
        <begin position="18"/>
        <end position="106"/>
    </location>
</feature>
<evidence type="ECO:0000256" key="2">
    <source>
        <dbReference type="SAM" id="SignalP"/>
    </source>
</evidence>
<proteinExistence type="predicted"/>
<dbReference type="WBParaSite" id="HPLM_0001734401-mRNA-1">
    <property type="protein sequence ID" value="HPLM_0001734401-mRNA-1"/>
    <property type="gene ID" value="HPLM_0001734401"/>
</dbReference>
<organism evidence="5">
    <name type="scientific">Haemonchus placei</name>
    <name type="common">Barber's pole worm</name>
    <dbReference type="NCBI Taxonomy" id="6290"/>
    <lineage>
        <taxon>Eukaryota</taxon>
        <taxon>Metazoa</taxon>
        <taxon>Ecdysozoa</taxon>
        <taxon>Nematoda</taxon>
        <taxon>Chromadorea</taxon>
        <taxon>Rhabditida</taxon>
        <taxon>Rhabditina</taxon>
        <taxon>Rhabditomorpha</taxon>
        <taxon>Strongyloidea</taxon>
        <taxon>Trichostrongylidae</taxon>
        <taxon>Haemonchus</taxon>
    </lineage>
</organism>
<sequence>MSGIFLVLLSFSLGCLAETGESEGSFHPITEFVTGTDVIPSLTPAYEMPPLAKPLLPTPPTDDVTSTGLNASQTQLPQLGAVGDGVYWVQYSEVRGSSMMSLRKRR</sequence>